<evidence type="ECO:0000256" key="2">
    <source>
        <dbReference type="ARBA" id="ARBA00007866"/>
    </source>
</evidence>
<keyword evidence="9 12" id="KW-0472">Membrane</keyword>
<evidence type="ECO:0000256" key="12">
    <source>
        <dbReference type="SAM" id="Phobius"/>
    </source>
</evidence>
<dbReference type="InterPro" id="IPR036909">
    <property type="entry name" value="Cyt_c-like_dom_sf"/>
</dbReference>
<evidence type="ECO:0000259" key="14">
    <source>
        <dbReference type="PROSITE" id="PS51007"/>
    </source>
</evidence>
<dbReference type="SUPFAM" id="SSF49503">
    <property type="entry name" value="Cupredoxins"/>
    <property type="match status" value="1"/>
</dbReference>
<keyword evidence="12" id="KW-0812">Transmembrane</keyword>
<keyword evidence="16" id="KW-1185">Reference proteome</keyword>
<keyword evidence="6" id="KW-0249">Electron transport</keyword>
<gene>
    <name evidence="15" type="ORF">JMJ55_08060</name>
</gene>
<comment type="catalytic activity">
    <reaction evidence="10">
        <text>4 Fe(II)-[cytochrome c] + O2 + 8 H(+)(in) = 4 Fe(III)-[cytochrome c] + 2 H2O + 4 H(+)(out)</text>
        <dbReference type="Rhea" id="RHEA:11436"/>
        <dbReference type="Rhea" id="RHEA-COMP:10350"/>
        <dbReference type="Rhea" id="RHEA-COMP:14399"/>
        <dbReference type="ChEBI" id="CHEBI:15377"/>
        <dbReference type="ChEBI" id="CHEBI:15378"/>
        <dbReference type="ChEBI" id="CHEBI:15379"/>
        <dbReference type="ChEBI" id="CHEBI:29033"/>
        <dbReference type="ChEBI" id="CHEBI:29034"/>
        <dbReference type="EC" id="7.1.1.9"/>
    </reaction>
</comment>
<evidence type="ECO:0000256" key="9">
    <source>
        <dbReference type="ARBA" id="ARBA00023136"/>
    </source>
</evidence>
<keyword evidence="3" id="KW-0813">Transport</keyword>
<evidence type="ECO:0000259" key="13">
    <source>
        <dbReference type="PROSITE" id="PS50857"/>
    </source>
</evidence>
<feature type="transmembrane region" description="Helical" evidence="12">
    <location>
        <begin position="57"/>
        <end position="86"/>
    </location>
</feature>
<name>A0ABS1V1X2_9PROT</name>
<dbReference type="RefSeq" id="WP_202824979.1">
    <property type="nucleotide sequence ID" value="NZ_JAEUXJ010000002.1"/>
</dbReference>
<comment type="subcellular location">
    <subcellularLocation>
        <location evidence="1">Membrane</location>
    </subcellularLocation>
</comment>
<evidence type="ECO:0000313" key="16">
    <source>
        <dbReference type="Proteomes" id="UP000606490"/>
    </source>
</evidence>
<evidence type="ECO:0000256" key="8">
    <source>
        <dbReference type="ARBA" id="ARBA00023008"/>
    </source>
</evidence>
<dbReference type="Gene3D" id="2.60.40.420">
    <property type="entry name" value="Cupredoxins - blue copper proteins"/>
    <property type="match status" value="1"/>
</dbReference>
<sequence>MHHSVLSPMGPEAARIAELSWLLFLGGAAIFLLVMLLLALALGGGPGVRRRLGARRAILAGGVAFPVLVLSALLVHTLGVAAALGLGEPAPLRIEVTGRQYWWEVRYPDREVVTANEIHIPVGRAVELLVDSGDVIHSFWVPSLHGKIDMIPGRVNRRRFSLDRPGVLRGQCAEFCGTQHALMAFFVVAEEEAEFERWLERLRAPVAKPEEPFLAQGWQAFGQAGCGACHAVRGTPWAGRSGPDLTLLGGRLSLAAGTLDNHLATLAGWIAGPQDIKPGNRMPAFNTVLDGPELRAVAAWLESLR</sequence>
<feature type="domain" description="Cytochrome oxidase subunit II copper A binding" evidence="13">
    <location>
        <begin position="89"/>
        <end position="201"/>
    </location>
</feature>
<dbReference type="Pfam" id="PF00034">
    <property type="entry name" value="Cytochrom_C"/>
    <property type="match status" value="1"/>
</dbReference>
<dbReference type="PANTHER" id="PTHR22888">
    <property type="entry name" value="CYTOCHROME C OXIDASE, SUBUNIT II"/>
    <property type="match status" value="1"/>
</dbReference>
<dbReference type="Proteomes" id="UP000606490">
    <property type="component" value="Unassembled WGS sequence"/>
</dbReference>
<evidence type="ECO:0000256" key="7">
    <source>
        <dbReference type="ARBA" id="ARBA00023004"/>
    </source>
</evidence>
<evidence type="ECO:0000256" key="5">
    <source>
        <dbReference type="ARBA" id="ARBA00022723"/>
    </source>
</evidence>
<dbReference type="InterPro" id="IPR009056">
    <property type="entry name" value="Cyt_c-like_dom"/>
</dbReference>
<dbReference type="PROSITE" id="PS51007">
    <property type="entry name" value="CYTC"/>
    <property type="match status" value="1"/>
</dbReference>
<dbReference type="InterPro" id="IPR001505">
    <property type="entry name" value="Copper_CuA"/>
</dbReference>
<feature type="domain" description="Cytochrome c" evidence="14">
    <location>
        <begin position="212"/>
        <end position="305"/>
    </location>
</feature>
<comment type="similarity">
    <text evidence="2">Belongs to the cytochrome c oxidase subunit 2 family.</text>
</comment>
<evidence type="ECO:0000256" key="1">
    <source>
        <dbReference type="ARBA" id="ARBA00004370"/>
    </source>
</evidence>
<evidence type="ECO:0000313" key="15">
    <source>
        <dbReference type="EMBL" id="MBL6455272.1"/>
    </source>
</evidence>
<evidence type="ECO:0000256" key="3">
    <source>
        <dbReference type="ARBA" id="ARBA00022448"/>
    </source>
</evidence>
<proteinExistence type="inferred from homology"/>
<evidence type="ECO:0000256" key="11">
    <source>
        <dbReference type="PROSITE-ProRule" id="PRU00433"/>
    </source>
</evidence>
<evidence type="ECO:0000256" key="6">
    <source>
        <dbReference type="ARBA" id="ARBA00022982"/>
    </source>
</evidence>
<keyword evidence="7 11" id="KW-0408">Iron</keyword>
<dbReference type="InterPro" id="IPR002429">
    <property type="entry name" value="CcO_II-like_C"/>
</dbReference>
<dbReference type="Pfam" id="PF00116">
    <property type="entry name" value="COX2"/>
    <property type="match status" value="1"/>
</dbReference>
<keyword evidence="12" id="KW-1133">Transmembrane helix</keyword>
<dbReference type="PROSITE" id="PS50857">
    <property type="entry name" value="COX2_CUA"/>
    <property type="match status" value="1"/>
</dbReference>
<keyword evidence="4 11" id="KW-0349">Heme</keyword>
<dbReference type="InterPro" id="IPR045187">
    <property type="entry name" value="CcO_II"/>
</dbReference>
<organism evidence="15 16">
    <name type="scientific">Belnapia mucosa</name>
    <dbReference type="NCBI Taxonomy" id="2804532"/>
    <lineage>
        <taxon>Bacteria</taxon>
        <taxon>Pseudomonadati</taxon>
        <taxon>Pseudomonadota</taxon>
        <taxon>Alphaproteobacteria</taxon>
        <taxon>Acetobacterales</taxon>
        <taxon>Roseomonadaceae</taxon>
        <taxon>Belnapia</taxon>
    </lineage>
</organism>
<dbReference type="CDD" id="cd04213">
    <property type="entry name" value="CuRO_CcO_Caa3_II"/>
    <property type="match status" value="1"/>
</dbReference>
<accession>A0ABS1V1X2</accession>
<dbReference type="PANTHER" id="PTHR22888:SF9">
    <property type="entry name" value="CYTOCHROME C OXIDASE SUBUNIT 2"/>
    <property type="match status" value="1"/>
</dbReference>
<feature type="transmembrane region" description="Helical" evidence="12">
    <location>
        <begin position="20"/>
        <end position="45"/>
    </location>
</feature>
<evidence type="ECO:0000256" key="10">
    <source>
        <dbReference type="ARBA" id="ARBA00047816"/>
    </source>
</evidence>
<dbReference type="InterPro" id="IPR008972">
    <property type="entry name" value="Cupredoxin"/>
</dbReference>
<reference evidence="15 16" key="1">
    <citation type="submission" date="2021-01" db="EMBL/GenBank/DDBJ databases">
        <title>Belnapia mucosa sp. nov. and Belnapia arida sp. nov., isolated from the Tabernas Desert (Almeria, Spain).</title>
        <authorList>
            <person name="Molina-Menor E."/>
            <person name="Vidal-Verdu A."/>
            <person name="Calonge A."/>
            <person name="Satari L."/>
            <person name="Pereto Magraner J."/>
            <person name="Porcar Miralles M."/>
        </authorList>
    </citation>
    <scope>NUCLEOTIDE SEQUENCE [LARGE SCALE GENOMIC DNA]</scope>
    <source>
        <strain evidence="15 16">T6</strain>
    </source>
</reference>
<dbReference type="PROSITE" id="PS00078">
    <property type="entry name" value="COX2"/>
    <property type="match status" value="1"/>
</dbReference>
<protein>
    <submittedName>
        <fullName evidence="15">C-type cytochrome</fullName>
    </submittedName>
</protein>
<comment type="caution">
    <text evidence="15">The sequence shown here is derived from an EMBL/GenBank/DDBJ whole genome shotgun (WGS) entry which is preliminary data.</text>
</comment>
<keyword evidence="5 11" id="KW-0479">Metal-binding</keyword>
<keyword evidence="8" id="KW-0186">Copper</keyword>
<dbReference type="InterPro" id="IPR034236">
    <property type="entry name" value="CuRO_CcO_Caa3_II"/>
</dbReference>
<evidence type="ECO:0000256" key="4">
    <source>
        <dbReference type="ARBA" id="ARBA00022617"/>
    </source>
</evidence>
<dbReference type="SUPFAM" id="SSF46626">
    <property type="entry name" value="Cytochrome c"/>
    <property type="match status" value="1"/>
</dbReference>
<dbReference type="EMBL" id="JAEUXJ010000002">
    <property type="protein sequence ID" value="MBL6455272.1"/>
    <property type="molecule type" value="Genomic_DNA"/>
</dbReference>